<gene>
    <name evidence="3" type="ORF">GN138_05640</name>
</gene>
<dbReference type="InterPro" id="IPR046517">
    <property type="entry name" value="DUF6695"/>
</dbReference>
<reference evidence="3 4" key="1">
    <citation type="submission" date="2019-12" db="EMBL/GenBank/DDBJ databases">
        <authorList>
            <person name="Li J."/>
        </authorList>
    </citation>
    <scope>NUCLEOTIDE SEQUENCE [LARGE SCALE GENOMIC DNA]</scope>
    <source>
        <strain evidence="3 4">HL2-2</strain>
    </source>
</reference>
<evidence type="ECO:0000313" key="4">
    <source>
        <dbReference type="Proteomes" id="UP000478208"/>
    </source>
</evidence>
<dbReference type="Pfam" id="PF25218">
    <property type="entry name" value="TseH"/>
    <property type="match status" value="1"/>
</dbReference>
<evidence type="ECO:0000259" key="2">
    <source>
        <dbReference type="Pfam" id="PF25218"/>
    </source>
</evidence>
<dbReference type="InterPro" id="IPR057382">
    <property type="entry name" value="TseH"/>
</dbReference>
<dbReference type="Pfam" id="PF20405">
    <property type="entry name" value="DUF6695"/>
    <property type="match status" value="1"/>
</dbReference>
<evidence type="ECO:0000259" key="1">
    <source>
        <dbReference type="Pfam" id="PF20405"/>
    </source>
</evidence>
<proteinExistence type="predicted"/>
<dbReference type="RefSeq" id="WP_157362821.1">
    <property type="nucleotide sequence ID" value="NZ_WOWS01000002.1"/>
</dbReference>
<feature type="domain" description="DUF6695" evidence="1">
    <location>
        <begin position="253"/>
        <end position="329"/>
    </location>
</feature>
<dbReference type="EMBL" id="WOWS01000002">
    <property type="protein sequence ID" value="MUU77918.1"/>
    <property type="molecule type" value="Genomic_DNA"/>
</dbReference>
<protein>
    <submittedName>
        <fullName evidence="3">Uncharacterized protein</fullName>
    </submittedName>
</protein>
<organism evidence="3 4">
    <name type="scientific">Winogradskyella endarachnes</name>
    <dbReference type="NCBI Taxonomy" id="2681965"/>
    <lineage>
        <taxon>Bacteria</taxon>
        <taxon>Pseudomonadati</taxon>
        <taxon>Bacteroidota</taxon>
        <taxon>Flavobacteriia</taxon>
        <taxon>Flavobacteriales</taxon>
        <taxon>Flavobacteriaceae</taxon>
        <taxon>Winogradskyella</taxon>
    </lineage>
</organism>
<comment type="caution">
    <text evidence="3">The sequence shown here is derived from an EMBL/GenBank/DDBJ whole genome shotgun (WGS) entry which is preliminary data.</text>
</comment>
<keyword evidence="4" id="KW-1185">Reference proteome</keyword>
<dbReference type="Proteomes" id="UP000478208">
    <property type="component" value="Unassembled WGS sequence"/>
</dbReference>
<accession>A0A6L6U6W7</accession>
<evidence type="ECO:0000313" key="3">
    <source>
        <dbReference type="EMBL" id="MUU77918.1"/>
    </source>
</evidence>
<feature type="domain" description="Type VI secretion system effector TseH-like" evidence="2">
    <location>
        <begin position="8"/>
        <end position="173"/>
    </location>
</feature>
<name>A0A6L6U6W7_9FLAO</name>
<dbReference type="AlphaFoldDB" id="A0A6L6U6W7"/>
<sequence length="333" mass="38027">MLKNDAFIISLAYPDTIVRISDEKLVSYLKYFNIGCANYVRAGHAALVLIDKSTGCIEYFDFGRYTTPQGYGRVRGKLTDNELDFPLKANIDNEKIINLNEILSFLATHPKLTHGDGKLVASVCAAIDYNRAKNYIMQLQNKIFVRYGAFYKNGSNCARFVTDTIINSVNNDSIKKKLIKSKRFTPSTVGNVEIADTQNKVYEVSDLGNISEFKSTSKSENRRCFLDKLNNFEPNFIGNLQPKHVSSAAKHSQWLEGIGAGAWFELYNLKLEKEFRCKRISPYGTIDCDSVYEVDSEGFNINKKYKFLHPSHCLFFTVEQSGKQFRFNFLRDY</sequence>